<accession>A0A1B8PPM0</accession>
<keyword evidence="4 6" id="KW-1133">Transmembrane helix</keyword>
<feature type="transmembrane region" description="Helical" evidence="6">
    <location>
        <begin position="71"/>
        <end position="88"/>
    </location>
</feature>
<dbReference type="InterPro" id="IPR051598">
    <property type="entry name" value="TSUP/Inactive_protease-like"/>
</dbReference>
<dbReference type="PANTHER" id="PTHR43701">
    <property type="entry name" value="MEMBRANE TRANSPORTER PROTEIN MJ0441-RELATED"/>
    <property type="match status" value="1"/>
</dbReference>
<organism evidence="7">
    <name type="scientific">Faucicola osloensis</name>
    <name type="common">Moraxella osloensis</name>
    <dbReference type="NCBI Taxonomy" id="34062"/>
    <lineage>
        <taxon>Bacteria</taxon>
        <taxon>Pseudomonadati</taxon>
        <taxon>Pseudomonadota</taxon>
        <taxon>Gammaproteobacteria</taxon>
        <taxon>Moraxellales</taxon>
        <taxon>Moraxellaceae</taxon>
        <taxon>Faucicola</taxon>
    </lineage>
</organism>
<feature type="transmembrane region" description="Helical" evidence="6">
    <location>
        <begin position="94"/>
        <end position="112"/>
    </location>
</feature>
<name>A0A1B8PPM0_FAUOS</name>
<evidence type="ECO:0000256" key="3">
    <source>
        <dbReference type="ARBA" id="ARBA00022692"/>
    </source>
</evidence>
<dbReference type="InterPro" id="IPR002781">
    <property type="entry name" value="TM_pro_TauE-like"/>
</dbReference>
<dbReference type="Pfam" id="PF01925">
    <property type="entry name" value="TauE"/>
    <property type="match status" value="1"/>
</dbReference>
<evidence type="ECO:0000256" key="2">
    <source>
        <dbReference type="ARBA" id="ARBA00009142"/>
    </source>
</evidence>
<keyword evidence="3 6" id="KW-0812">Transmembrane</keyword>
<keyword evidence="6" id="KW-1003">Cell membrane</keyword>
<evidence type="ECO:0000256" key="4">
    <source>
        <dbReference type="ARBA" id="ARBA00022989"/>
    </source>
</evidence>
<dbReference type="AlphaFoldDB" id="A0A1B8PPM0"/>
<dbReference type="EMBL" id="CP047226">
    <property type="protein sequence ID" value="QHG08750.1"/>
    <property type="molecule type" value="Genomic_DNA"/>
</dbReference>
<evidence type="ECO:0000256" key="5">
    <source>
        <dbReference type="ARBA" id="ARBA00023136"/>
    </source>
</evidence>
<feature type="transmembrane region" description="Helical" evidence="6">
    <location>
        <begin position="132"/>
        <end position="156"/>
    </location>
</feature>
<dbReference type="OrthoDB" id="560496at2"/>
<comment type="similarity">
    <text evidence="2 6">Belongs to the 4-toluene sulfonate uptake permease (TSUP) (TC 2.A.102) family.</text>
</comment>
<comment type="subcellular location">
    <subcellularLocation>
        <location evidence="6">Cell membrane</location>
        <topology evidence="6">Multi-pass membrane protein</topology>
    </subcellularLocation>
    <subcellularLocation>
        <location evidence="1">Membrane</location>
        <topology evidence="1">Multi-pass membrane protein</topology>
    </subcellularLocation>
</comment>
<keyword evidence="5 6" id="KW-0472">Membrane</keyword>
<dbReference type="PANTHER" id="PTHR43701:SF5">
    <property type="entry name" value="MEMBRANE TRANSPORTER PROTEIN-RELATED"/>
    <property type="match status" value="1"/>
</dbReference>
<evidence type="ECO:0000256" key="1">
    <source>
        <dbReference type="ARBA" id="ARBA00004141"/>
    </source>
</evidence>
<feature type="transmembrane region" description="Helical" evidence="6">
    <location>
        <begin position="168"/>
        <end position="189"/>
    </location>
</feature>
<protein>
    <recommendedName>
        <fullName evidence="6">Probable membrane transporter protein</fullName>
    </recommendedName>
</protein>
<reference evidence="7" key="1">
    <citation type="journal article" date="2020" name="Microbiol. Resour. Announc.">
        <title>Complete Genome Sequence of Moraxella osloensis Strain YV1, Isolated from an Australian Wastewater Treatment Plant.</title>
        <authorList>
            <person name="Batinovic S."/>
            <person name="Rice D.T.F."/>
            <person name="Seviour R.J."/>
            <person name="Petrovski S."/>
        </authorList>
    </citation>
    <scope>NUCLEOTIDE SEQUENCE</scope>
    <source>
        <strain evidence="7">YV1</strain>
    </source>
</reference>
<evidence type="ECO:0000256" key="6">
    <source>
        <dbReference type="RuleBase" id="RU363041"/>
    </source>
</evidence>
<proteinExistence type="inferred from homology"/>
<feature type="transmembrane region" description="Helical" evidence="6">
    <location>
        <begin position="201"/>
        <end position="217"/>
    </location>
</feature>
<evidence type="ECO:0000313" key="7">
    <source>
        <dbReference type="EMBL" id="QHG08750.1"/>
    </source>
</evidence>
<dbReference type="GO" id="GO:0005886">
    <property type="term" value="C:plasma membrane"/>
    <property type="evidence" value="ECO:0007669"/>
    <property type="project" value="UniProtKB-SubCell"/>
</dbReference>
<sequence length="253" mass="26786">MPTAILSVLFFLSALLYSSVGHGGASGYLAVMGIVGVEPAMMKPTALCLNILVSAIAFWRFYSGKNFSWQIFLPLAVTAVPMAFIGGMTHLPSYFYKPIVGAVLVFSALYSFKSAKVLTADHSLKPVSKWLLAVVGSILGLLSGLTGVGGGVFLSPILLFSNWASPKVVAGIASAFILVNSMSGLLGLLMTGGKLPYELPIWLAVALVGGFVGATYGSKRLADPMLNKLLAVVLLIAGVKMFGIFEYMANYFW</sequence>
<feature type="transmembrane region" description="Helical" evidence="6">
    <location>
        <begin position="39"/>
        <end position="59"/>
    </location>
</feature>
<gene>
    <name evidence="7" type="ORF">GSF12_01830</name>
</gene>
<feature type="transmembrane region" description="Helical" evidence="6">
    <location>
        <begin position="229"/>
        <end position="249"/>
    </location>
</feature>